<dbReference type="GO" id="GO:0005886">
    <property type="term" value="C:plasma membrane"/>
    <property type="evidence" value="ECO:0007669"/>
    <property type="project" value="TreeGrafter"/>
</dbReference>
<evidence type="ECO:0000313" key="13">
    <source>
        <dbReference type="Proteomes" id="UP001145145"/>
    </source>
</evidence>
<dbReference type="GO" id="GO:0046677">
    <property type="term" value="P:response to antibiotic"/>
    <property type="evidence" value="ECO:0007669"/>
    <property type="project" value="UniProtKB-UniRule"/>
</dbReference>
<dbReference type="InterPro" id="IPR012338">
    <property type="entry name" value="Beta-lactam/transpept-like"/>
</dbReference>
<dbReference type="PROSITE" id="PS00337">
    <property type="entry name" value="BETA_LACTAMASE_D"/>
    <property type="match status" value="1"/>
</dbReference>
<keyword evidence="4 6" id="KW-0378">Hydrolase</keyword>
<feature type="region of interest" description="Disordered" evidence="7">
    <location>
        <begin position="17"/>
        <end position="54"/>
    </location>
</feature>
<evidence type="ECO:0000313" key="12">
    <source>
        <dbReference type="EMBL" id="GLG91220.1"/>
    </source>
</evidence>
<dbReference type="EC" id="3.5.2.6" evidence="2 6"/>
<dbReference type="PANTHER" id="PTHR30627:SF24">
    <property type="entry name" value="PENICILLIN-BINDING PROTEIN 4B"/>
    <property type="match status" value="1"/>
</dbReference>
<organism evidence="11 13">
    <name type="scientific">Sellimonas catena</name>
    <dbReference type="NCBI Taxonomy" id="2994035"/>
    <lineage>
        <taxon>Bacteria</taxon>
        <taxon>Bacillati</taxon>
        <taxon>Bacillota</taxon>
        <taxon>Clostridia</taxon>
        <taxon>Lachnospirales</taxon>
        <taxon>Lachnospiraceae</taxon>
        <taxon>Sellimonas</taxon>
    </lineage>
</organism>
<dbReference type="SUPFAM" id="SSF56601">
    <property type="entry name" value="beta-lactamase/transpeptidase-like"/>
    <property type="match status" value="1"/>
</dbReference>
<dbReference type="GO" id="GO:0017001">
    <property type="term" value="P:antibiotic catabolic process"/>
    <property type="evidence" value="ECO:0007669"/>
    <property type="project" value="InterPro"/>
</dbReference>
<comment type="caution">
    <text evidence="11">The sequence shown here is derived from an EMBL/GenBank/DDBJ whole genome shotgun (WGS) entry which is preliminary data.</text>
</comment>
<dbReference type="Gene3D" id="3.90.1310.10">
    <property type="entry name" value="Penicillin-binding protein 2a (Domain 2)"/>
    <property type="match status" value="1"/>
</dbReference>
<dbReference type="EMBL" id="BSCH01000018">
    <property type="protein sequence ID" value="GLG91220.1"/>
    <property type="molecule type" value="Genomic_DNA"/>
</dbReference>
<sequence>MERGLQRELRREIEEETLRTGTHSVYGDRKPAPRKPGKAEKKKEQQEERRRAKKKKKANRQYVFVTYFFVLLFVGMIGYFSYFNVVQGREIINDSRNPRMDLYENQVLRGSILDKDGNVLAESVENEDGTQTRTYPYEELFAHVVGYSDKGKTGLESSQNFQLQTSNVSFRTKLLNEFRGRKSAGNNITTTLDTDLQQAAYDALGNNRGAVVAIEPSTGKILAMVSKPSYNPNTIVEDWESLNANTEGILVNRATQGQYAPGSTFKVVTTLAYMRQNANYQDYTYRCTGEITAGKNEIHCFGNDVHGTVDLADSLAYSCNTSFSNIGLSLDIDEFRNTAEDLLFDSELPCPLVYNESKFNLQDDDGDAAIAMTAFGQGKLQVSPYHMALITSAIANNGILMQPYLVDQITSAEGETVEKYVPESYKELMTSEEAAQLTEYMQGVVEYGTARSLNSLGVSIAGKTGTSEYSDDKEKTHSWFIGFSNVDNPDLALAVVIENSDSTGDVATDVAGDVFEAFYAE</sequence>
<evidence type="ECO:0000256" key="1">
    <source>
        <dbReference type="ARBA" id="ARBA00007898"/>
    </source>
</evidence>
<feature type="domain" description="Penicillin binding protein A dimerisation" evidence="10">
    <location>
        <begin position="109"/>
        <end position="188"/>
    </location>
</feature>
<gene>
    <name evidence="11" type="ORF">Selli1_30920</name>
    <name evidence="12" type="ORF">Selli2_26470</name>
</gene>
<accession>A0A9W6FDT3</accession>
<dbReference type="InterPro" id="IPR050515">
    <property type="entry name" value="Beta-lactam/transpept"/>
</dbReference>
<comment type="similarity">
    <text evidence="1 6">Belongs to the class-D beta-lactamase family.</text>
</comment>
<reference evidence="11" key="2">
    <citation type="submission" date="2022-11" db="EMBL/GenBank/DDBJ databases">
        <title>Draft genome sequence of Sellimonas catena strain 12EGH17.</title>
        <authorList>
            <person name="Atsushi H."/>
            <person name="Moriya O."/>
            <person name="Mitsuo S."/>
        </authorList>
    </citation>
    <scope>NUCLEOTIDE SEQUENCE</scope>
    <source>
        <strain evidence="11">12EGH17</strain>
    </source>
</reference>
<dbReference type="GO" id="GO:0008658">
    <property type="term" value="F:penicillin binding"/>
    <property type="evidence" value="ECO:0007669"/>
    <property type="project" value="InterPro"/>
</dbReference>
<protein>
    <recommendedName>
        <fullName evidence="2 6">Beta-lactamase</fullName>
        <ecNumber evidence="2 6">3.5.2.6</ecNumber>
    </recommendedName>
</protein>
<evidence type="ECO:0000256" key="7">
    <source>
        <dbReference type="SAM" id="MobiDB-lite"/>
    </source>
</evidence>
<reference evidence="12" key="4">
    <citation type="submission" date="2022-11" db="EMBL/GenBank/DDBJ databases">
        <title>Draft genome sequence of Sellimonas catena strain 18CBH55.</title>
        <authorList>
            <person name="Hisatomi A."/>
            <person name="Ohkuma M."/>
            <person name="Sakamoto M."/>
        </authorList>
    </citation>
    <scope>NUCLEOTIDE SEQUENCE</scope>
    <source>
        <strain evidence="12">18CBH55</strain>
    </source>
</reference>
<evidence type="ECO:0000256" key="6">
    <source>
        <dbReference type="RuleBase" id="RU361140"/>
    </source>
</evidence>
<dbReference type="EMBL" id="BSBO01000040">
    <property type="protein sequence ID" value="GLG05918.1"/>
    <property type="molecule type" value="Genomic_DNA"/>
</dbReference>
<dbReference type="InterPro" id="IPR001460">
    <property type="entry name" value="PCN-bd_Tpept"/>
</dbReference>
<dbReference type="Pfam" id="PF21922">
    <property type="entry name" value="PBP_dimer_2"/>
    <property type="match status" value="1"/>
</dbReference>
<dbReference type="Proteomes" id="UP001145094">
    <property type="component" value="Unassembled WGS sequence"/>
</dbReference>
<keyword evidence="8" id="KW-0812">Transmembrane</keyword>
<feature type="transmembrane region" description="Helical" evidence="8">
    <location>
        <begin position="62"/>
        <end position="82"/>
    </location>
</feature>
<name>A0A9W6FDT3_9FIRM</name>
<feature type="domain" description="Penicillin-binding protein transpeptidase" evidence="9">
    <location>
        <begin position="209"/>
        <end position="515"/>
    </location>
</feature>
<evidence type="ECO:0000259" key="10">
    <source>
        <dbReference type="Pfam" id="PF21922"/>
    </source>
</evidence>
<feature type="compositionally biased region" description="Basic and acidic residues" evidence="7">
    <location>
        <begin position="26"/>
        <end position="50"/>
    </location>
</feature>
<dbReference type="GO" id="GO:0071555">
    <property type="term" value="P:cell wall organization"/>
    <property type="evidence" value="ECO:0007669"/>
    <property type="project" value="TreeGrafter"/>
</dbReference>
<evidence type="ECO:0000256" key="3">
    <source>
        <dbReference type="ARBA" id="ARBA00022729"/>
    </source>
</evidence>
<keyword evidence="3" id="KW-0732">Signal</keyword>
<dbReference type="InterPro" id="IPR054120">
    <property type="entry name" value="PBPA_dimer"/>
</dbReference>
<dbReference type="Pfam" id="PF00905">
    <property type="entry name" value="Transpeptidase"/>
    <property type="match status" value="1"/>
</dbReference>
<dbReference type="SUPFAM" id="SSF56519">
    <property type="entry name" value="Penicillin binding protein dimerisation domain"/>
    <property type="match status" value="1"/>
</dbReference>
<evidence type="ECO:0000259" key="9">
    <source>
        <dbReference type="Pfam" id="PF00905"/>
    </source>
</evidence>
<keyword evidence="8" id="KW-1133">Transmembrane helix</keyword>
<evidence type="ECO:0000256" key="5">
    <source>
        <dbReference type="ARBA" id="ARBA00023251"/>
    </source>
</evidence>
<reference evidence="12" key="3">
    <citation type="submission" date="2022-11" db="EMBL/GenBank/DDBJ databases">
        <title>Draft genome sequence of Sellimonas catena strain 18CBH55.</title>
        <authorList>
            <person name="Atsushi H."/>
            <person name="Moriya O."/>
            <person name="Mitsuo S."/>
        </authorList>
    </citation>
    <scope>NUCLEOTIDE SEQUENCE</scope>
    <source>
        <strain evidence="12">18CBH55</strain>
    </source>
</reference>
<keyword evidence="5 6" id="KW-0046">Antibiotic resistance</keyword>
<evidence type="ECO:0000313" key="11">
    <source>
        <dbReference type="EMBL" id="GLG05918.1"/>
    </source>
</evidence>
<reference evidence="11 13" key="5">
    <citation type="journal article" date="2023" name="Int. J. Syst. Evol. Microbiol.">
        <title>Sellimonas catena sp. nov., isolated from human faeces.</title>
        <authorList>
            <person name="Hisatomi A."/>
            <person name="Ohkuma M."/>
            <person name="Sakamoto M."/>
        </authorList>
    </citation>
    <scope>NUCLEOTIDE SEQUENCE [LARGE SCALE GENOMIC DNA]</scope>
    <source>
        <strain evidence="11 13">12EGH17</strain>
        <strain evidence="12">18CBH55</strain>
    </source>
</reference>
<dbReference type="InterPro" id="IPR002137">
    <property type="entry name" value="Beta-lactam_class-D_AS"/>
</dbReference>
<evidence type="ECO:0000256" key="2">
    <source>
        <dbReference type="ARBA" id="ARBA00012865"/>
    </source>
</evidence>
<dbReference type="InterPro" id="IPR036138">
    <property type="entry name" value="PBP_dimer_sf"/>
</dbReference>
<dbReference type="GO" id="GO:0008800">
    <property type="term" value="F:beta-lactamase activity"/>
    <property type="evidence" value="ECO:0007669"/>
    <property type="project" value="UniProtKB-UniRule"/>
</dbReference>
<dbReference type="PANTHER" id="PTHR30627">
    <property type="entry name" value="PEPTIDOGLYCAN D,D-TRANSPEPTIDASE"/>
    <property type="match status" value="1"/>
</dbReference>
<comment type="catalytic activity">
    <reaction evidence="6">
        <text>a beta-lactam + H2O = a substituted beta-amino acid</text>
        <dbReference type="Rhea" id="RHEA:20401"/>
        <dbReference type="ChEBI" id="CHEBI:15377"/>
        <dbReference type="ChEBI" id="CHEBI:35627"/>
        <dbReference type="ChEBI" id="CHEBI:140347"/>
        <dbReference type="EC" id="3.5.2.6"/>
    </reaction>
</comment>
<dbReference type="GO" id="GO:0071972">
    <property type="term" value="F:peptidoglycan L,D-transpeptidase activity"/>
    <property type="evidence" value="ECO:0007669"/>
    <property type="project" value="TreeGrafter"/>
</dbReference>
<keyword evidence="13" id="KW-1185">Reference proteome</keyword>
<proteinExistence type="inferred from homology"/>
<dbReference type="AlphaFoldDB" id="A0A9W6FDT3"/>
<evidence type="ECO:0000256" key="8">
    <source>
        <dbReference type="SAM" id="Phobius"/>
    </source>
</evidence>
<dbReference type="Proteomes" id="UP001145145">
    <property type="component" value="Unassembled WGS sequence"/>
</dbReference>
<evidence type="ECO:0000256" key="4">
    <source>
        <dbReference type="ARBA" id="ARBA00022801"/>
    </source>
</evidence>
<dbReference type="Gene3D" id="3.40.710.10">
    <property type="entry name" value="DD-peptidase/beta-lactamase superfamily"/>
    <property type="match status" value="1"/>
</dbReference>
<reference evidence="11" key="1">
    <citation type="submission" date="2022-11" db="EMBL/GenBank/DDBJ databases">
        <title>Draft genome sequence of Sellimonas catena strain 12EGH17.</title>
        <authorList>
            <person name="Hisatomi A."/>
            <person name="Ohkuma M."/>
            <person name="Sakamoto M."/>
        </authorList>
    </citation>
    <scope>NUCLEOTIDE SEQUENCE</scope>
    <source>
        <strain evidence="11">12EGH17</strain>
    </source>
</reference>
<keyword evidence="8" id="KW-0472">Membrane</keyword>